<dbReference type="EMBL" id="DXEZ01000173">
    <property type="protein sequence ID" value="HIX54635.1"/>
    <property type="molecule type" value="Genomic_DNA"/>
</dbReference>
<reference evidence="1" key="2">
    <citation type="submission" date="2021-04" db="EMBL/GenBank/DDBJ databases">
        <authorList>
            <person name="Gilroy R."/>
        </authorList>
    </citation>
    <scope>NUCLEOTIDE SEQUENCE</scope>
    <source>
        <strain evidence="1">1719</strain>
    </source>
</reference>
<accession>A0A9D1W8L8</accession>
<dbReference type="AlphaFoldDB" id="A0A9D1W8L8"/>
<reference evidence="1" key="1">
    <citation type="journal article" date="2021" name="PeerJ">
        <title>Extensive microbial diversity within the chicken gut microbiome revealed by metagenomics and culture.</title>
        <authorList>
            <person name="Gilroy R."/>
            <person name="Ravi A."/>
            <person name="Getino M."/>
            <person name="Pursley I."/>
            <person name="Horton D.L."/>
            <person name="Alikhan N.F."/>
            <person name="Baker D."/>
            <person name="Gharbi K."/>
            <person name="Hall N."/>
            <person name="Watson M."/>
            <person name="Adriaenssens E.M."/>
            <person name="Foster-Nyarko E."/>
            <person name="Jarju S."/>
            <person name="Secka A."/>
            <person name="Antonio M."/>
            <person name="Oren A."/>
            <person name="Chaudhuri R.R."/>
            <person name="La Ragione R."/>
            <person name="Hildebrand F."/>
            <person name="Pallen M.J."/>
        </authorList>
    </citation>
    <scope>NUCLEOTIDE SEQUENCE</scope>
    <source>
        <strain evidence="1">1719</strain>
    </source>
</reference>
<proteinExistence type="predicted"/>
<feature type="non-terminal residue" evidence="1">
    <location>
        <position position="1"/>
    </location>
</feature>
<comment type="caution">
    <text evidence="1">The sequence shown here is derived from an EMBL/GenBank/DDBJ whole genome shotgun (WGS) entry which is preliminary data.</text>
</comment>
<evidence type="ECO:0000313" key="2">
    <source>
        <dbReference type="Proteomes" id="UP000824156"/>
    </source>
</evidence>
<evidence type="ECO:0000313" key="1">
    <source>
        <dbReference type="EMBL" id="HIX54635.1"/>
    </source>
</evidence>
<name>A0A9D1W8L8_9SPHI</name>
<organism evidence="1 2">
    <name type="scientific">Candidatus Sphingobacterium stercoripullorum</name>
    <dbReference type="NCBI Taxonomy" id="2838759"/>
    <lineage>
        <taxon>Bacteria</taxon>
        <taxon>Pseudomonadati</taxon>
        <taxon>Bacteroidota</taxon>
        <taxon>Sphingobacteriia</taxon>
        <taxon>Sphingobacteriales</taxon>
        <taxon>Sphingobacteriaceae</taxon>
        <taxon>Sphingobacterium</taxon>
    </lineage>
</organism>
<dbReference type="Proteomes" id="UP000824156">
    <property type="component" value="Unassembled WGS sequence"/>
</dbReference>
<protein>
    <submittedName>
        <fullName evidence="1">DUF5123 domain-containing protein</fullName>
    </submittedName>
</protein>
<gene>
    <name evidence="1" type="ORF">H9853_06385</name>
</gene>
<sequence length="102" mass="11252">SDNRYVVDNMRGTATNGLTIRNTIFGYSDGARAINRNNISQITVVNSFATQDFGTTLVEGVTPYSANSNSVFAKPNNDIYAESDLTIIDKELFTVGDPRWRP</sequence>